<name>A0A4Z2G464_9TELE</name>
<feature type="region of interest" description="Disordered" evidence="1">
    <location>
        <begin position="61"/>
        <end position="85"/>
    </location>
</feature>
<feature type="region of interest" description="Disordered" evidence="1">
    <location>
        <begin position="1"/>
        <end position="25"/>
    </location>
</feature>
<dbReference type="EMBL" id="SRLO01000730">
    <property type="protein sequence ID" value="TNN47663.1"/>
    <property type="molecule type" value="Genomic_DNA"/>
</dbReference>
<evidence type="ECO:0000256" key="1">
    <source>
        <dbReference type="SAM" id="MobiDB-lite"/>
    </source>
</evidence>
<accession>A0A4Z2G464</accession>
<dbReference type="AlphaFoldDB" id="A0A4Z2G464"/>
<comment type="caution">
    <text evidence="2">The sequence shown here is derived from an EMBL/GenBank/DDBJ whole genome shotgun (WGS) entry which is preliminary data.</text>
</comment>
<keyword evidence="3" id="KW-1185">Reference proteome</keyword>
<reference evidence="2 3" key="1">
    <citation type="submission" date="2019-03" db="EMBL/GenBank/DDBJ databases">
        <title>First draft genome of Liparis tanakae, snailfish: a comprehensive survey of snailfish specific genes.</title>
        <authorList>
            <person name="Kim W."/>
            <person name="Song I."/>
            <person name="Jeong J.-H."/>
            <person name="Kim D."/>
            <person name="Kim S."/>
            <person name="Ryu S."/>
            <person name="Song J.Y."/>
            <person name="Lee S.K."/>
        </authorList>
    </citation>
    <scope>NUCLEOTIDE SEQUENCE [LARGE SCALE GENOMIC DNA]</scope>
    <source>
        <tissue evidence="2">Muscle</tissue>
    </source>
</reference>
<sequence>MDALFGLGQSQQTDESQQEDTRVHEHAQTHFLPVSALVSPDAPASGVSSVSHKFDGDLRRRSWRPAAAGTRGVKVAAAKTSHRVT</sequence>
<dbReference type="Proteomes" id="UP000314294">
    <property type="component" value="Unassembled WGS sequence"/>
</dbReference>
<organism evidence="2 3">
    <name type="scientific">Liparis tanakae</name>
    <name type="common">Tanaka's snailfish</name>
    <dbReference type="NCBI Taxonomy" id="230148"/>
    <lineage>
        <taxon>Eukaryota</taxon>
        <taxon>Metazoa</taxon>
        <taxon>Chordata</taxon>
        <taxon>Craniata</taxon>
        <taxon>Vertebrata</taxon>
        <taxon>Euteleostomi</taxon>
        <taxon>Actinopterygii</taxon>
        <taxon>Neopterygii</taxon>
        <taxon>Teleostei</taxon>
        <taxon>Neoteleostei</taxon>
        <taxon>Acanthomorphata</taxon>
        <taxon>Eupercaria</taxon>
        <taxon>Perciformes</taxon>
        <taxon>Cottioidei</taxon>
        <taxon>Cottales</taxon>
        <taxon>Liparidae</taxon>
        <taxon>Liparis</taxon>
    </lineage>
</organism>
<proteinExistence type="predicted"/>
<protein>
    <submittedName>
        <fullName evidence="2">Uncharacterized protein</fullName>
    </submittedName>
</protein>
<evidence type="ECO:0000313" key="3">
    <source>
        <dbReference type="Proteomes" id="UP000314294"/>
    </source>
</evidence>
<evidence type="ECO:0000313" key="2">
    <source>
        <dbReference type="EMBL" id="TNN47663.1"/>
    </source>
</evidence>
<gene>
    <name evidence="2" type="ORF">EYF80_042153</name>
</gene>